<evidence type="ECO:0000256" key="3">
    <source>
        <dbReference type="ARBA" id="ARBA00023306"/>
    </source>
</evidence>
<reference evidence="6" key="2">
    <citation type="submission" date="2025-09" db="UniProtKB">
        <authorList>
            <consortium name="Ensembl"/>
        </authorList>
    </citation>
    <scope>IDENTIFICATION</scope>
</reference>
<reference evidence="6" key="1">
    <citation type="submission" date="2025-08" db="UniProtKB">
        <authorList>
            <consortium name="Ensembl"/>
        </authorList>
    </citation>
    <scope>IDENTIFICATION</scope>
</reference>
<feature type="domain" description="Arginine vasopressin-induced protein 1/transcriptional and immune response regulator" evidence="5">
    <location>
        <begin position="1"/>
        <end position="74"/>
    </location>
</feature>
<proteinExistence type="predicted"/>
<dbReference type="Pfam" id="PF15063">
    <property type="entry name" value="TC1"/>
    <property type="match status" value="1"/>
</dbReference>
<evidence type="ECO:0000313" key="7">
    <source>
        <dbReference type="Proteomes" id="UP000694541"/>
    </source>
</evidence>
<evidence type="ECO:0000259" key="5">
    <source>
        <dbReference type="Pfam" id="PF15063"/>
    </source>
</evidence>
<dbReference type="Proteomes" id="UP000694541">
    <property type="component" value="Unplaced"/>
</dbReference>
<evidence type="ECO:0000256" key="4">
    <source>
        <dbReference type="SAM" id="MobiDB-lite"/>
    </source>
</evidence>
<dbReference type="AlphaFoldDB" id="A0A8B9MPL2"/>
<organism evidence="6 7">
    <name type="scientific">Accipiter nisus</name>
    <name type="common">Eurasian sparrowhawk</name>
    <dbReference type="NCBI Taxonomy" id="211598"/>
    <lineage>
        <taxon>Eukaryota</taxon>
        <taxon>Metazoa</taxon>
        <taxon>Chordata</taxon>
        <taxon>Craniata</taxon>
        <taxon>Vertebrata</taxon>
        <taxon>Euteleostomi</taxon>
        <taxon>Archelosauria</taxon>
        <taxon>Archosauria</taxon>
        <taxon>Dinosauria</taxon>
        <taxon>Saurischia</taxon>
        <taxon>Theropoda</taxon>
        <taxon>Coelurosauria</taxon>
        <taxon>Aves</taxon>
        <taxon>Neognathae</taxon>
        <taxon>Neoaves</taxon>
        <taxon>Telluraves</taxon>
        <taxon>Accipitrimorphae</taxon>
        <taxon>Accipitriformes</taxon>
        <taxon>Accipitridae</taxon>
        <taxon>Accipitrinae</taxon>
        <taxon>Accipiter</taxon>
    </lineage>
</organism>
<keyword evidence="7" id="KW-1185">Reference proteome</keyword>
<feature type="region of interest" description="Disordered" evidence="4">
    <location>
        <begin position="83"/>
        <end position="120"/>
    </location>
</feature>
<feature type="compositionally biased region" description="Low complexity" evidence="4">
    <location>
        <begin position="95"/>
        <end position="113"/>
    </location>
</feature>
<comment type="function">
    <text evidence="1">May be involved in MAP kinase activation, epithelial sodium channel (ENaC) down-regulation and cell cycling.</text>
</comment>
<protein>
    <recommendedName>
        <fullName evidence="2">Arginine vasopressin-induced protein 1</fullName>
    </recommendedName>
</protein>
<accession>A0A8B9MPL2</accession>
<dbReference type="InterPro" id="IPR020282">
    <property type="entry name" value="Avpi1/C8orf4_dom"/>
</dbReference>
<dbReference type="Ensembl" id="ENSANIT00000012632.1">
    <property type="protein sequence ID" value="ENSANIP00000012209.1"/>
    <property type="gene ID" value="ENSANIG00000008268.1"/>
</dbReference>
<name>A0A8B9MPL2_9AVES</name>
<evidence type="ECO:0000313" key="6">
    <source>
        <dbReference type="Ensembl" id="ENSANIP00000012209.1"/>
    </source>
</evidence>
<keyword evidence="3" id="KW-0131">Cell cycle</keyword>
<evidence type="ECO:0000256" key="1">
    <source>
        <dbReference type="ARBA" id="ARBA00002403"/>
    </source>
</evidence>
<sequence>MGTPASVVSDPPGRAAPAARGRKRASANIFQGVGLPELRSLFRSGGAERPEERARLVWRYAGQRRMARVLRRLRRRPEPMLALPCSHHTSHPCSRRAPLALPLPQQPPATQGGPRHRQGWHHAGCTAARKLAGSRGKSQARAAVETWQEGWTRAAEGERVLAPTLSPLQLGGAPTARGAALSYSPSQSHLLFTRTSQHLFPLSV</sequence>
<dbReference type="PANTHER" id="PTHR14350">
    <property type="entry name" value="ARGININE VASOPRESSIN-INDUCED PROTEIN 1"/>
    <property type="match status" value="1"/>
</dbReference>
<dbReference type="InterPro" id="IPR039579">
    <property type="entry name" value="AVPI1"/>
</dbReference>
<evidence type="ECO:0000256" key="2">
    <source>
        <dbReference type="ARBA" id="ARBA00020697"/>
    </source>
</evidence>
<feature type="region of interest" description="Disordered" evidence="4">
    <location>
        <begin position="1"/>
        <end position="25"/>
    </location>
</feature>